<feature type="compositionally biased region" description="Polar residues" evidence="6">
    <location>
        <begin position="1203"/>
        <end position="1224"/>
    </location>
</feature>
<dbReference type="GO" id="GO:0003712">
    <property type="term" value="F:transcription coregulator activity"/>
    <property type="evidence" value="ECO:0007669"/>
    <property type="project" value="TreeGrafter"/>
</dbReference>
<dbReference type="InterPro" id="IPR052435">
    <property type="entry name" value="YY1-Transcr_Regul"/>
</dbReference>
<feature type="region of interest" description="Disordered" evidence="6">
    <location>
        <begin position="748"/>
        <end position="785"/>
    </location>
</feature>
<accession>A0AA39F6Q8</accession>
<keyword evidence="9" id="KW-1185">Reference proteome</keyword>
<feature type="compositionally biased region" description="Basic and acidic residues" evidence="6">
    <location>
        <begin position="766"/>
        <end position="776"/>
    </location>
</feature>
<sequence length="1372" mass="155915">MVENFQRTPISANKNFLYFNVDGETMENSNSVDSDTPSLQINIEEIDNYEQPMKRLRIEVNEASALDEMEAELERQLDAKAEKRNLTVTNVKNIIKHVISNEHVLAMVQQKLCNSDEGAIFEPKLTRAKAKELAKAQPNMPWAMTSPPLSEVQALIEQDLSEDSSDEEYRPEPEHQSEDDGEGTGTISDIDSQPTTPATIIDNVPSVQEPSPVEEQYDSEGIFRIPGIPHVPTEEESIGQRTRSKLSLSETPLEHLEQQLVPPDITTDMYDWDCEKDEDWDNFLKGLFQTVPQEPNVDDDPEADPEYNILEDHELELFLDDKEELRRDKAVIIPHKELKDLIAELFEFEDMFSKKQCEMRKKKKGLDNSIAMQNSPTNNPTIAPLPESSEPEFPNLISSDVQHLISIQFQQHIQLMTQHFLMSYQHPHFHSHAQTCKDNLESIKCLCTGENSAFAVKNLDDALNLVNEWETRLQDEKFNTEYVDMLNAIGIEGEMERKRRRKSMPKFHPELKKLILGSKALMYPALLPQSHFRNKPTQKLRIPYFPSEMRLLALGLDEFKDFCKNRSRACSNIKTLLRDVSYMISKYLMPCRTTVAIYEHICISRNSTKDNPIKRYFMTGTVPQRIHCIILDPEAIAPQNQPISLLPDLWQKYLIEQEELNYESAKSIISTLSESMTDTSIDINLRTPTVNMLLNKSNAQQKKDDEKSVSEDDTNNTEATSDGSSSVQLRKTTPRLAKIRSAQNMKLMTQISGPKSVSGCVSVKSRNKDESARTSKEPGGSAKGDNEDEIAELMLASTTIKKDTANRKKAKQARESENIKRMLEADNEIGQEERATKFAASYMQKLHITLESSNPEILRAVIKLYLEYSEKVEKLNEQKNNSMNLNMPKEKPKTIENNYDRLAINLYKDISELLRDYPEIATDFLLFLKPHQAAMIDKSVEHTMLQKMNDFINATQVYFAKQPSRMVKVMQAITQLAADTNVTLEKIHATMDPVLKGHPLVMDMFQQILPDGKPPECLFAASLFENLTCPVLQHDKQKIYTEESAELYENIELSTPTMQDDPYGGDNCKCDCHETSEHNLKSNNEHCISCGVRYLNGRVYLQTSEGLRPAKVTFPGDNEDKLENIARVSLKTTDRLMPIPSTSRRRKSSKNDMSPEESNQKHCSLKTSPVKDNSDESDRATTKSKRGAKSPPKSVDQRRLSKSSEITGNLGASSLSSTEATSPLKSKRERRAERREAKAESKNLLLDINKSNGNLSPIHSDHEELMNKDTNRCDNIDEQNKLIDSSDSELNISAETMDISSVKSDSDTTIDMEPSSNNKSWTRQEDALLLENIQKDYSESTFIAVSEILGNRTVQQVKERCQTLLALIEKMV</sequence>
<proteinExistence type="predicted"/>
<organism evidence="8 9">
    <name type="scientific">Microctonus aethiopoides</name>
    <dbReference type="NCBI Taxonomy" id="144406"/>
    <lineage>
        <taxon>Eukaryota</taxon>
        <taxon>Metazoa</taxon>
        <taxon>Ecdysozoa</taxon>
        <taxon>Arthropoda</taxon>
        <taxon>Hexapoda</taxon>
        <taxon>Insecta</taxon>
        <taxon>Pterygota</taxon>
        <taxon>Neoptera</taxon>
        <taxon>Endopterygota</taxon>
        <taxon>Hymenoptera</taxon>
        <taxon>Apocrita</taxon>
        <taxon>Ichneumonoidea</taxon>
        <taxon>Braconidae</taxon>
        <taxon>Euphorinae</taxon>
        <taxon>Microctonus</taxon>
    </lineage>
</organism>
<reference evidence="8" key="2">
    <citation type="submission" date="2023-03" db="EMBL/GenBank/DDBJ databases">
        <authorList>
            <person name="Inwood S.N."/>
            <person name="Skelly J.G."/>
            <person name="Guhlin J."/>
            <person name="Harrop T.W.R."/>
            <person name="Goldson S.G."/>
            <person name="Dearden P.K."/>
        </authorList>
    </citation>
    <scope>NUCLEOTIDE SEQUENCE</scope>
    <source>
        <strain evidence="8">Irish</strain>
        <tissue evidence="8">Whole body</tissue>
    </source>
</reference>
<keyword evidence="3" id="KW-0804">Transcription</keyword>
<evidence type="ECO:0000256" key="4">
    <source>
        <dbReference type="ARBA" id="ARBA00023242"/>
    </source>
</evidence>
<keyword evidence="5" id="KW-0175">Coiled coil</keyword>
<dbReference type="InterPro" id="IPR009057">
    <property type="entry name" value="Homeodomain-like_sf"/>
</dbReference>
<gene>
    <name evidence="8" type="ORF">PV328_002562</name>
</gene>
<dbReference type="EMBL" id="JAQQBS010001422">
    <property type="protein sequence ID" value="KAK0163876.1"/>
    <property type="molecule type" value="Genomic_DNA"/>
</dbReference>
<evidence type="ECO:0000256" key="3">
    <source>
        <dbReference type="ARBA" id="ARBA00023163"/>
    </source>
</evidence>
<feature type="compositionally biased region" description="Polar residues" evidence="6">
    <location>
        <begin position="185"/>
        <end position="198"/>
    </location>
</feature>
<feature type="compositionally biased region" description="Basic and acidic residues" evidence="6">
    <location>
        <begin position="1172"/>
        <end position="1181"/>
    </location>
</feature>
<dbReference type="GO" id="GO:0006355">
    <property type="term" value="P:regulation of DNA-templated transcription"/>
    <property type="evidence" value="ECO:0007669"/>
    <property type="project" value="TreeGrafter"/>
</dbReference>
<evidence type="ECO:0000256" key="1">
    <source>
        <dbReference type="ARBA" id="ARBA00004123"/>
    </source>
</evidence>
<evidence type="ECO:0000313" key="8">
    <source>
        <dbReference type="EMBL" id="KAK0163876.1"/>
    </source>
</evidence>
<dbReference type="Proteomes" id="UP001168990">
    <property type="component" value="Unassembled WGS sequence"/>
</dbReference>
<dbReference type="PANTHER" id="PTHR16088">
    <property type="entry name" value="YY1 ASSOCIATED PROTEIN-RELATED"/>
    <property type="match status" value="1"/>
</dbReference>
<evidence type="ECO:0000259" key="7">
    <source>
        <dbReference type="PROSITE" id="PS50090"/>
    </source>
</evidence>
<dbReference type="SMART" id="SM00717">
    <property type="entry name" value="SANT"/>
    <property type="match status" value="1"/>
</dbReference>
<reference evidence="8" key="1">
    <citation type="journal article" date="2023" name="bioRxiv">
        <title>Scaffold-level genome assemblies of two parasitoid biocontrol wasps reveal the parthenogenesis mechanism and an associated novel virus.</title>
        <authorList>
            <person name="Inwood S."/>
            <person name="Skelly J."/>
            <person name="Guhlin J."/>
            <person name="Harrop T."/>
            <person name="Goldson S."/>
            <person name="Dearden P."/>
        </authorList>
    </citation>
    <scope>NUCLEOTIDE SEQUENCE</scope>
    <source>
        <strain evidence="8">Irish</strain>
        <tissue evidence="8">Whole body</tissue>
    </source>
</reference>
<evidence type="ECO:0000256" key="6">
    <source>
        <dbReference type="SAM" id="MobiDB-lite"/>
    </source>
</evidence>
<dbReference type="PANTHER" id="PTHR16088:SF3">
    <property type="entry name" value="GON-4-LIKE PROTEIN"/>
    <property type="match status" value="1"/>
</dbReference>
<dbReference type="SUPFAM" id="SSF46689">
    <property type="entry name" value="Homeodomain-like"/>
    <property type="match status" value="1"/>
</dbReference>
<keyword evidence="4" id="KW-0539">Nucleus</keyword>
<evidence type="ECO:0000313" key="9">
    <source>
        <dbReference type="Proteomes" id="UP001168990"/>
    </source>
</evidence>
<keyword evidence="2" id="KW-0805">Transcription regulation</keyword>
<feature type="region of interest" description="Disordered" evidence="6">
    <location>
        <begin position="1131"/>
        <end position="1243"/>
    </location>
</feature>
<dbReference type="Gene3D" id="1.10.10.60">
    <property type="entry name" value="Homeodomain-like"/>
    <property type="match status" value="1"/>
</dbReference>
<feature type="compositionally biased region" description="Basic and acidic residues" evidence="6">
    <location>
        <begin position="167"/>
        <end position="178"/>
    </location>
</feature>
<feature type="region of interest" description="Disordered" evidence="6">
    <location>
        <begin position="159"/>
        <end position="211"/>
    </location>
</feature>
<comment type="subcellular location">
    <subcellularLocation>
        <location evidence="1">Nucleus</location>
    </subcellularLocation>
</comment>
<feature type="compositionally biased region" description="Polar residues" evidence="6">
    <location>
        <begin position="716"/>
        <end position="731"/>
    </location>
</feature>
<dbReference type="PROSITE" id="PS50090">
    <property type="entry name" value="MYB_LIKE"/>
    <property type="match status" value="1"/>
</dbReference>
<feature type="domain" description="Myb-like" evidence="7">
    <location>
        <begin position="1313"/>
        <end position="1365"/>
    </location>
</feature>
<feature type="compositionally biased region" description="Basic and acidic residues" evidence="6">
    <location>
        <begin position="1230"/>
        <end position="1241"/>
    </location>
</feature>
<protein>
    <recommendedName>
        <fullName evidence="7">Myb-like domain-containing protein</fullName>
    </recommendedName>
</protein>
<dbReference type="InterPro" id="IPR001005">
    <property type="entry name" value="SANT/Myb"/>
</dbReference>
<evidence type="ECO:0000256" key="5">
    <source>
        <dbReference type="SAM" id="Coils"/>
    </source>
</evidence>
<evidence type="ECO:0000256" key="2">
    <source>
        <dbReference type="ARBA" id="ARBA00023015"/>
    </source>
</evidence>
<feature type="region of interest" description="Disordered" evidence="6">
    <location>
        <begin position="696"/>
        <end position="733"/>
    </location>
</feature>
<feature type="coiled-coil region" evidence="5">
    <location>
        <begin position="858"/>
        <end position="885"/>
    </location>
</feature>
<dbReference type="GO" id="GO:0005634">
    <property type="term" value="C:nucleus"/>
    <property type="evidence" value="ECO:0007669"/>
    <property type="project" value="UniProtKB-SubCell"/>
</dbReference>
<comment type="caution">
    <text evidence="8">The sequence shown here is derived from an EMBL/GenBank/DDBJ whole genome shotgun (WGS) entry which is preliminary data.</text>
</comment>
<name>A0AA39F6Q8_9HYME</name>
<feature type="compositionally biased region" description="Polar residues" evidence="6">
    <location>
        <begin position="1161"/>
        <end position="1171"/>
    </location>
</feature>
<dbReference type="Pfam" id="PF21227">
    <property type="entry name" value="Myb_DNA-binding_7"/>
    <property type="match status" value="1"/>
</dbReference>
<feature type="compositionally biased region" description="Basic and acidic residues" evidence="6">
    <location>
        <begin position="701"/>
        <end position="710"/>
    </location>
</feature>